<keyword evidence="3" id="KW-1185">Reference proteome</keyword>
<feature type="transmembrane region" description="Helical" evidence="1">
    <location>
        <begin position="21"/>
        <end position="42"/>
    </location>
</feature>
<organism evidence="2 3">
    <name type="scientific">Stutzerimonas kirkiae</name>
    <dbReference type="NCBI Taxonomy" id="2211392"/>
    <lineage>
        <taxon>Bacteria</taxon>
        <taxon>Pseudomonadati</taxon>
        <taxon>Pseudomonadota</taxon>
        <taxon>Gammaproteobacteria</taxon>
        <taxon>Pseudomonadales</taxon>
        <taxon>Pseudomonadaceae</taxon>
        <taxon>Stutzerimonas</taxon>
    </lineage>
</organism>
<evidence type="ECO:0000313" key="3">
    <source>
        <dbReference type="Proteomes" id="UP000292639"/>
    </source>
</evidence>
<reference evidence="2 3" key="1">
    <citation type="submission" date="2018-06" db="EMBL/GenBank/DDBJ databases">
        <title>Three novel Pseudomonas species isolated from symptomatic oak.</title>
        <authorList>
            <person name="Bueno-Gonzalez V."/>
            <person name="Brady C."/>
        </authorList>
    </citation>
    <scope>NUCLEOTIDE SEQUENCE [LARGE SCALE GENOMIC DNA]</scope>
    <source>
        <strain evidence="2 3">P17C</strain>
    </source>
</reference>
<gene>
    <name evidence="2" type="ORF">DNJ96_00705</name>
</gene>
<keyword evidence="1" id="KW-0812">Transmembrane</keyword>
<sequence>MKLSDRFDARRLRPRKQKQGWRWCLGALLAFLIAAAGLAFALSGALLLFDRGEVIAMQANRATGSTLLIVGVLLLWGGISFWRRLRRRMRQTSSLSLSPDLMKKRD</sequence>
<proteinExistence type="predicted"/>
<comment type="caution">
    <text evidence="2">The sequence shown here is derived from an EMBL/GenBank/DDBJ whole genome shotgun (WGS) entry which is preliminary data.</text>
</comment>
<protein>
    <submittedName>
        <fullName evidence="2">Uncharacterized protein</fullName>
    </submittedName>
</protein>
<dbReference type="Proteomes" id="UP000292639">
    <property type="component" value="Unassembled WGS sequence"/>
</dbReference>
<feature type="transmembrane region" description="Helical" evidence="1">
    <location>
        <begin position="62"/>
        <end position="82"/>
    </location>
</feature>
<dbReference type="AlphaFoldDB" id="A0A4Q9RF76"/>
<accession>A0A4Q9RF76</accession>
<dbReference type="EMBL" id="QJUP01000001">
    <property type="protein sequence ID" value="TBU99851.1"/>
    <property type="molecule type" value="Genomic_DNA"/>
</dbReference>
<evidence type="ECO:0000313" key="2">
    <source>
        <dbReference type="EMBL" id="TBU99851.1"/>
    </source>
</evidence>
<dbReference type="RefSeq" id="WP_131183260.1">
    <property type="nucleotide sequence ID" value="NZ_QJUO01000003.1"/>
</dbReference>
<name>A0A4Q9RF76_9GAMM</name>
<keyword evidence="1" id="KW-0472">Membrane</keyword>
<keyword evidence="1" id="KW-1133">Transmembrane helix</keyword>
<evidence type="ECO:0000256" key="1">
    <source>
        <dbReference type="SAM" id="Phobius"/>
    </source>
</evidence>